<organism evidence="4 5">
    <name type="scientific">Pseudofrankia inefficax (strain DSM 45817 / CECT 9037 / DDB 130130 / EuI1c)</name>
    <name type="common">Frankia inefficax</name>
    <dbReference type="NCBI Taxonomy" id="298654"/>
    <lineage>
        <taxon>Bacteria</taxon>
        <taxon>Bacillati</taxon>
        <taxon>Actinomycetota</taxon>
        <taxon>Actinomycetes</taxon>
        <taxon>Frankiales</taxon>
        <taxon>Frankiaceae</taxon>
        <taxon>Pseudofrankia</taxon>
    </lineage>
</organism>
<feature type="transmembrane region" description="Helical" evidence="2">
    <location>
        <begin position="12"/>
        <end position="36"/>
    </location>
</feature>
<evidence type="ECO:0000313" key="4">
    <source>
        <dbReference type="EMBL" id="ADP81790.1"/>
    </source>
</evidence>
<feature type="compositionally biased region" description="Low complexity" evidence="1">
    <location>
        <begin position="316"/>
        <end position="341"/>
    </location>
</feature>
<dbReference type="OrthoDB" id="4266126at2"/>
<name>E3J2X9_PSEI1</name>
<dbReference type="RefSeq" id="WP_013424908.1">
    <property type="nucleotide sequence ID" value="NC_014666.1"/>
</dbReference>
<dbReference type="Pfam" id="PF13845">
    <property type="entry name" value="Septum_form"/>
    <property type="match status" value="1"/>
</dbReference>
<keyword evidence="2" id="KW-0812">Transmembrane</keyword>
<feature type="region of interest" description="Disordered" evidence="1">
    <location>
        <begin position="40"/>
        <end position="67"/>
    </location>
</feature>
<protein>
    <recommendedName>
        <fullName evidence="3">Septum formation-related domain-containing protein</fullName>
    </recommendedName>
</protein>
<evidence type="ECO:0000256" key="2">
    <source>
        <dbReference type="SAM" id="Phobius"/>
    </source>
</evidence>
<feature type="region of interest" description="Disordered" evidence="1">
    <location>
        <begin position="311"/>
        <end position="341"/>
    </location>
</feature>
<evidence type="ECO:0000259" key="3">
    <source>
        <dbReference type="Pfam" id="PF13845"/>
    </source>
</evidence>
<dbReference type="EMBL" id="CP002299">
    <property type="protein sequence ID" value="ADP81790.1"/>
    <property type="molecule type" value="Genomic_DNA"/>
</dbReference>
<keyword evidence="2" id="KW-1133">Transmembrane helix</keyword>
<evidence type="ECO:0000256" key="1">
    <source>
        <dbReference type="SAM" id="MobiDB-lite"/>
    </source>
</evidence>
<dbReference type="STRING" id="298654.FraEuI1c_3783"/>
<accession>E3J2X9</accession>
<dbReference type="eggNOG" id="ENOG5030VN0">
    <property type="taxonomic scope" value="Bacteria"/>
</dbReference>
<dbReference type="KEGG" id="fri:FraEuI1c_3783"/>
<reference evidence="4 5" key="1">
    <citation type="submission" date="2010-10" db="EMBL/GenBank/DDBJ databases">
        <title>Complete sequence of Frankia sp. EuI1c.</title>
        <authorList>
            <consortium name="US DOE Joint Genome Institute"/>
            <person name="Lucas S."/>
            <person name="Copeland A."/>
            <person name="Lapidus A."/>
            <person name="Cheng J.-F."/>
            <person name="Bruce D."/>
            <person name="Goodwin L."/>
            <person name="Pitluck S."/>
            <person name="Chertkov O."/>
            <person name="Detter J.C."/>
            <person name="Han C."/>
            <person name="Tapia R."/>
            <person name="Land M."/>
            <person name="Hauser L."/>
            <person name="Jeffries C."/>
            <person name="Kyrpides N."/>
            <person name="Ivanova N."/>
            <person name="Mikhailova N."/>
            <person name="Beauchemin N."/>
            <person name="Sen A."/>
            <person name="Sur S.A."/>
            <person name="Gtari M."/>
            <person name="Wall L."/>
            <person name="Tisa L."/>
            <person name="Woyke T."/>
        </authorList>
    </citation>
    <scope>NUCLEOTIDE SEQUENCE [LARGE SCALE GENOMIC DNA]</scope>
    <source>
        <strain evidence="5">DSM 45817 / CECT 9037 / EuI1c</strain>
    </source>
</reference>
<feature type="compositionally biased region" description="Low complexity" evidence="1">
    <location>
        <begin position="45"/>
        <end position="66"/>
    </location>
</feature>
<evidence type="ECO:0000313" key="5">
    <source>
        <dbReference type="Proteomes" id="UP000002484"/>
    </source>
</evidence>
<keyword evidence="2" id="KW-0472">Membrane</keyword>
<keyword evidence="5" id="KW-1185">Reference proteome</keyword>
<proteinExistence type="predicted"/>
<dbReference type="InParanoid" id="E3J2X9"/>
<dbReference type="Proteomes" id="UP000002484">
    <property type="component" value="Chromosome"/>
</dbReference>
<feature type="domain" description="Septum formation-related" evidence="3">
    <location>
        <begin position="76"/>
        <end position="301"/>
    </location>
</feature>
<gene>
    <name evidence="4" type="ordered locus">FraEuI1c_3783</name>
</gene>
<dbReference type="HOGENOM" id="CLU_037731_0_0_11"/>
<sequence length="341" mass="35191">MTDWKPWRRSFWWGRGAVGLDVVLVLAAVTVGVLAFGPTGRHDATTAGDDGAATATTAPEPTATGDVTLDHLDFRRGDCYRWAQGTARDGAAEHVPCAEPHLFEAVSTATLDPGLYPAGGAYPTETGWATITDRLCAPAASEFLGYPLDPDGLFATGAVRPSTSSWDEGDRGLVCGLRKRSLVADPAAGELPAFTGIVEGADQSLVYPAGSCLAETADGVRGTVPCDAPHQGLAVGAITLPARPGEVAPDTSQFQLLAEPRCMAIAKTYLGQDFHDSPTAQTGWVWISAASWKAGSRSFTCTVDYRTATGSPRTVTGAPTGPALPANPAAPPGALTGTLAA</sequence>
<dbReference type="InterPro" id="IPR026004">
    <property type="entry name" value="Septum_form"/>
</dbReference>
<dbReference type="AlphaFoldDB" id="E3J2X9"/>